<dbReference type="GO" id="GO:0005694">
    <property type="term" value="C:chromosome"/>
    <property type="evidence" value="ECO:0007669"/>
    <property type="project" value="TreeGrafter"/>
</dbReference>
<organism evidence="2 3">
    <name type="scientific">Fusarium tricinctum</name>
    <dbReference type="NCBI Taxonomy" id="61284"/>
    <lineage>
        <taxon>Eukaryota</taxon>
        <taxon>Fungi</taxon>
        <taxon>Dikarya</taxon>
        <taxon>Ascomycota</taxon>
        <taxon>Pezizomycotina</taxon>
        <taxon>Sordariomycetes</taxon>
        <taxon>Hypocreomycetidae</taxon>
        <taxon>Hypocreales</taxon>
        <taxon>Nectriaceae</taxon>
        <taxon>Fusarium</taxon>
        <taxon>Fusarium tricinctum species complex</taxon>
    </lineage>
</organism>
<accession>A0A8K0RLW2</accession>
<dbReference type="Proteomes" id="UP000813427">
    <property type="component" value="Unassembled WGS sequence"/>
</dbReference>
<keyword evidence="3" id="KW-1185">Reference proteome</keyword>
<dbReference type="GO" id="GO:0005737">
    <property type="term" value="C:cytoplasm"/>
    <property type="evidence" value="ECO:0007669"/>
    <property type="project" value="TreeGrafter"/>
</dbReference>
<evidence type="ECO:0008006" key="4">
    <source>
        <dbReference type="Google" id="ProtNLM"/>
    </source>
</evidence>
<dbReference type="PANTHER" id="PTHR13710">
    <property type="entry name" value="DNA HELICASE RECQ FAMILY MEMBER"/>
    <property type="match status" value="1"/>
</dbReference>
<gene>
    <name evidence="2" type="ORF">BKA59DRAFT_497596</name>
</gene>
<evidence type="ECO:0000313" key="3">
    <source>
        <dbReference type="Proteomes" id="UP000813427"/>
    </source>
</evidence>
<protein>
    <recommendedName>
        <fullName evidence="4">Helicase C-terminal domain-containing protein</fullName>
    </recommendedName>
</protein>
<dbReference type="Gene3D" id="3.40.50.300">
    <property type="entry name" value="P-loop containing nucleotide triphosphate hydrolases"/>
    <property type="match status" value="1"/>
</dbReference>
<dbReference type="AlphaFoldDB" id="A0A8K0RLW2"/>
<dbReference type="SUPFAM" id="SSF52540">
    <property type="entry name" value="P-loop containing nucleoside triphosphate hydrolases"/>
    <property type="match status" value="1"/>
</dbReference>
<dbReference type="EMBL" id="JAGPXF010000009">
    <property type="protein sequence ID" value="KAH7230963.1"/>
    <property type="molecule type" value="Genomic_DNA"/>
</dbReference>
<dbReference type="InterPro" id="IPR027417">
    <property type="entry name" value="P-loop_NTPase"/>
</dbReference>
<proteinExistence type="inferred from homology"/>
<sequence>MSQLAWHVRQIRTQTIWLTAILPPVYQEFFIKHNKLVRPYVVRELTNRPNIRYIVRRECGPGGLCERAVRLVQSCLTRTDLFFDRGRDKVIIHCPTKDLVAELAELLSCPSYTADSAIDSPVIVATSALGPGFDYLYIRYVIYIGAPVLLTDFSQESGRAGRDGKRAESILDRRPGPDEEAMQLYLTQRYCSRGILNFRLPPAATETVGQGSGDKDQPGNNAAVEIMTFTGPTEVICQDAKNLETIMGCCLYCRVEGKPFKHSATTYIRRHDWIRAKTKALQECQEIYQAADPEYEEVTACQFPDMVMPLYFGVFSRLGRTQWFLKHFNQSFRTCHEYILWLGKSASLGGSRCVNANCVASLLIAEF</sequence>
<dbReference type="PANTHER" id="PTHR13710:SF154">
    <property type="entry name" value="RECQ HELICASE, PUTATIVE (AFU_ORTHOLOGUE AFUA_6G14720)-RELATED"/>
    <property type="match status" value="1"/>
</dbReference>
<name>A0A8K0RLW2_9HYPO</name>
<dbReference type="GO" id="GO:0043138">
    <property type="term" value="F:3'-5' DNA helicase activity"/>
    <property type="evidence" value="ECO:0007669"/>
    <property type="project" value="TreeGrafter"/>
</dbReference>
<dbReference type="GO" id="GO:0009378">
    <property type="term" value="F:four-way junction helicase activity"/>
    <property type="evidence" value="ECO:0007669"/>
    <property type="project" value="TreeGrafter"/>
</dbReference>
<comment type="similarity">
    <text evidence="1">Belongs to the helicase family. RecQ subfamily.</text>
</comment>
<reference evidence="2" key="1">
    <citation type="journal article" date="2021" name="Nat. Commun.">
        <title>Genetic determinants of endophytism in the Arabidopsis root mycobiome.</title>
        <authorList>
            <person name="Mesny F."/>
            <person name="Miyauchi S."/>
            <person name="Thiergart T."/>
            <person name="Pickel B."/>
            <person name="Atanasova L."/>
            <person name="Karlsson M."/>
            <person name="Huettel B."/>
            <person name="Barry K.W."/>
            <person name="Haridas S."/>
            <person name="Chen C."/>
            <person name="Bauer D."/>
            <person name="Andreopoulos W."/>
            <person name="Pangilinan J."/>
            <person name="LaButti K."/>
            <person name="Riley R."/>
            <person name="Lipzen A."/>
            <person name="Clum A."/>
            <person name="Drula E."/>
            <person name="Henrissat B."/>
            <person name="Kohler A."/>
            <person name="Grigoriev I.V."/>
            <person name="Martin F.M."/>
            <person name="Hacquard S."/>
        </authorList>
    </citation>
    <scope>NUCLEOTIDE SEQUENCE</scope>
    <source>
        <strain evidence="2">MPI-SDFR-AT-0068</strain>
    </source>
</reference>
<comment type="caution">
    <text evidence="2">The sequence shown here is derived from an EMBL/GenBank/DDBJ whole genome shotgun (WGS) entry which is preliminary data.</text>
</comment>
<evidence type="ECO:0000313" key="2">
    <source>
        <dbReference type="EMBL" id="KAH7230963.1"/>
    </source>
</evidence>
<dbReference type="GO" id="GO:0000724">
    <property type="term" value="P:double-strand break repair via homologous recombination"/>
    <property type="evidence" value="ECO:0007669"/>
    <property type="project" value="TreeGrafter"/>
</dbReference>
<dbReference type="OrthoDB" id="5075206at2759"/>
<evidence type="ECO:0000256" key="1">
    <source>
        <dbReference type="ARBA" id="ARBA00005446"/>
    </source>
</evidence>